<dbReference type="Proteomes" id="UP000570851">
    <property type="component" value="Unassembled WGS sequence"/>
</dbReference>
<organism evidence="1 2">
    <name type="scientific">Trichormus variabilis N2B</name>
    <dbReference type="NCBI Taxonomy" id="2681315"/>
    <lineage>
        <taxon>Bacteria</taxon>
        <taxon>Bacillati</taxon>
        <taxon>Cyanobacteriota</taxon>
        <taxon>Cyanophyceae</taxon>
        <taxon>Nostocales</taxon>
        <taxon>Nostocaceae</taxon>
        <taxon>Trichormus</taxon>
    </lineage>
</organism>
<comment type="caution">
    <text evidence="1">The sequence shown here is derived from an EMBL/GenBank/DDBJ whole genome shotgun (WGS) entry which is preliminary data.</text>
</comment>
<dbReference type="GeneID" id="58721641"/>
<accession>A0ABR6S676</accession>
<proteinExistence type="predicted"/>
<keyword evidence="2" id="KW-1185">Reference proteome</keyword>
<protein>
    <submittedName>
        <fullName evidence="1">Uncharacterized protein</fullName>
    </submittedName>
</protein>
<dbReference type="RefSeq" id="WP_153228404.1">
    <property type="nucleotide sequence ID" value="NZ_JACKZP010000019.1"/>
</dbReference>
<sequence>MPVIKLAVEKCMKIKIVGEIQRKIYKQELRATLSPIAGIVYANSHLEI</sequence>
<name>A0ABR6S676_ANAVA</name>
<evidence type="ECO:0000313" key="1">
    <source>
        <dbReference type="EMBL" id="MBC1301758.1"/>
    </source>
</evidence>
<gene>
    <name evidence="1" type="ORF">GNE12_07490</name>
</gene>
<dbReference type="EMBL" id="JACKZP010000019">
    <property type="protein sequence ID" value="MBC1301758.1"/>
    <property type="molecule type" value="Genomic_DNA"/>
</dbReference>
<reference evidence="1 2" key="1">
    <citation type="submission" date="2019-11" db="EMBL/GenBank/DDBJ databases">
        <title>Comparison of genomes from free-living endosymbiotic cyanobacteria isolated from Azolla.</title>
        <authorList>
            <person name="Thiel T."/>
            <person name="Pratte B."/>
        </authorList>
    </citation>
    <scope>NUCLEOTIDE SEQUENCE [LARGE SCALE GENOMIC DNA]</scope>
    <source>
        <strain evidence="1 2">N2B</strain>
    </source>
</reference>
<evidence type="ECO:0000313" key="2">
    <source>
        <dbReference type="Proteomes" id="UP000570851"/>
    </source>
</evidence>